<feature type="coiled-coil region" evidence="2">
    <location>
        <begin position="838"/>
        <end position="870"/>
    </location>
</feature>
<dbReference type="InterPro" id="IPR010090">
    <property type="entry name" value="Phage_tape_meas"/>
</dbReference>
<feature type="domain" description="Phage tail tape measure protein" evidence="3">
    <location>
        <begin position="103"/>
        <end position="296"/>
    </location>
</feature>
<reference evidence="4 5" key="1">
    <citation type="submission" date="2018-04" db="EMBL/GenBank/DDBJ databases">
        <title>Genomic Encyclopedia of Type Strains, Phase IV (KMG-IV): sequencing the most valuable type-strain genomes for metagenomic binning, comparative biology and taxonomic classification.</title>
        <authorList>
            <person name="Goeker M."/>
        </authorList>
    </citation>
    <scope>NUCLEOTIDE SEQUENCE [LARGE SCALE GENOMIC DNA]</scope>
    <source>
        <strain evidence="4 5">DSM 28688</strain>
    </source>
</reference>
<gene>
    <name evidence="4" type="ORF">C8D92_102226</name>
</gene>
<name>A0A2U1CZG5_9GAMM</name>
<dbReference type="RefSeq" id="WP_116918431.1">
    <property type="nucleotide sequence ID" value="NZ_QEKQ01000002.1"/>
</dbReference>
<dbReference type="Pfam" id="PF10145">
    <property type="entry name" value="PhageMin_Tail"/>
    <property type="match status" value="1"/>
</dbReference>
<evidence type="ECO:0000259" key="3">
    <source>
        <dbReference type="Pfam" id="PF10145"/>
    </source>
</evidence>
<keyword evidence="1" id="KW-1188">Viral release from host cell</keyword>
<dbReference type="AlphaFoldDB" id="A0A2U1CZG5"/>
<organism evidence="4 5">
    <name type="scientific">Tamilnaduibacter salinus</name>
    <dbReference type="NCBI Taxonomy" id="1484056"/>
    <lineage>
        <taxon>Bacteria</taxon>
        <taxon>Pseudomonadati</taxon>
        <taxon>Pseudomonadota</taxon>
        <taxon>Gammaproteobacteria</taxon>
        <taxon>Pseudomonadales</taxon>
        <taxon>Marinobacteraceae</taxon>
        <taxon>Tamilnaduibacter</taxon>
    </lineage>
</organism>
<accession>A0A2U1CZG5</accession>
<feature type="coiled-coil region" evidence="2">
    <location>
        <begin position="611"/>
        <end position="670"/>
    </location>
</feature>
<dbReference type="OrthoDB" id="6132256at2"/>
<dbReference type="NCBIfam" id="TIGR01760">
    <property type="entry name" value="tape_meas_TP901"/>
    <property type="match status" value="1"/>
</dbReference>
<keyword evidence="2" id="KW-0175">Coiled coil</keyword>
<dbReference type="PANTHER" id="PTHR37813:SF1">
    <property type="entry name" value="FELS-2 PROPHAGE PROTEIN"/>
    <property type="match status" value="1"/>
</dbReference>
<proteinExistence type="predicted"/>
<sequence>MADKQKTVEIIFGGVDRTGQAVQSVGRNLDSLQDRVGGITGPLSSATDMIAKLDTALAALAAAAAAFATKEAVEFEAALTDLQKVMGDSEGQASDYADEFTNLASRFGVGLDSIVGSVADFRQAGYDIDESLTLVEQSLLGVNAADLTTVQSSELLIGTLAGFNAPASEAAHLLDVLNGVSNKAGASVKELGDGFKILSPVAETLGLTFEETAALLTPMVEVTRSGSESANALKTAISNLIDPTKKQQELLENELGIQLELNGERRDTKDVLYELIDVTQDLTKNEKQRVASVIAGAEQMSRFLAILNGAERSEEVLNTALNSSGSAMEEFETKTESAKFAMKQLQSAFNAAAATAGVEYIDQTKQVTQATTNLVDSFRTAIQGDNANVLFEALRNGLESFAEQVNVVAENLPEAFEGLDFSDLLQSFEGLGDEVEGALTALFGDIDLSTVQGLEDALQKVVDTLTALVNVSGGIISGLEPLFAGIGKGVEEFQDLDAATQKSVGELLGLSKAIDTVLPAISSLAGGLSSIGTGLTALAGAQGFKAIAGNLENIKKIGKTGLGKGGLIGVALTGGFAIGEVINDLVIEPMEDAFGTSIGAWLYEQFNADEIEKIKKQMKPLTDAQKELREETSDLRDMNTRLADSLDNTKQAARLDIDALNKRAQELVNNANAQGALNEELDEYTGQQRDTTTAVEDLNQRMSDSRGALGDVGEATRNLAENNKTLVVGYDKASGKINSWTGKVIENTGAMDDNAEKTKKVITESENFRIQMEKLQSNERIKTVEAEVRLDIAEVEANAEKVKALAETIGTAFSETTGSISDLFGDLSDASGLKEMAIEKQIRKENELREEAFELQKKLTKAQIEQIKERTRAIRQGDSLIEIDGAGLQPHLEAFMFEILREIQVRVSAEGGEMLLGLSE</sequence>
<evidence type="ECO:0000313" key="5">
    <source>
        <dbReference type="Proteomes" id="UP000245887"/>
    </source>
</evidence>
<evidence type="ECO:0000313" key="4">
    <source>
        <dbReference type="EMBL" id="PVY78186.1"/>
    </source>
</evidence>
<dbReference type="Proteomes" id="UP000245887">
    <property type="component" value="Unassembled WGS sequence"/>
</dbReference>
<dbReference type="EMBL" id="QEKQ01000002">
    <property type="protein sequence ID" value="PVY78186.1"/>
    <property type="molecule type" value="Genomic_DNA"/>
</dbReference>
<evidence type="ECO:0000256" key="1">
    <source>
        <dbReference type="ARBA" id="ARBA00022612"/>
    </source>
</evidence>
<dbReference type="PANTHER" id="PTHR37813">
    <property type="entry name" value="FELS-2 PROPHAGE PROTEIN"/>
    <property type="match status" value="1"/>
</dbReference>
<protein>
    <submittedName>
        <fullName evidence="4">TP901 family phage tail tape measure protein</fullName>
    </submittedName>
</protein>
<comment type="caution">
    <text evidence="4">The sequence shown here is derived from an EMBL/GenBank/DDBJ whole genome shotgun (WGS) entry which is preliminary data.</text>
</comment>
<evidence type="ECO:0000256" key="2">
    <source>
        <dbReference type="SAM" id="Coils"/>
    </source>
</evidence>